<name>A0A432ZMV3_9GAMM</name>
<evidence type="ECO:0000313" key="5">
    <source>
        <dbReference type="Proteomes" id="UP000288279"/>
    </source>
</evidence>
<feature type="signal peptide" evidence="2">
    <location>
        <begin position="1"/>
        <end position="22"/>
    </location>
</feature>
<dbReference type="InterPro" id="IPR029058">
    <property type="entry name" value="AB_hydrolase_fold"/>
</dbReference>
<reference evidence="4 5" key="1">
    <citation type="journal article" date="2011" name="Front. Microbiol.">
        <title>Genomic signatures of strain selection and enhancement in Bacillus atrophaeus var. globigii, a historical biowarfare simulant.</title>
        <authorList>
            <person name="Gibbons H.S."/>
            <person name="Broomall S.M."/>
            <person name="McNew L.A."/>
            <person name="Daligault H."/>
            <person name="Chapman C."/>
            <person name="Bruce D."/>
            <person name="Karavis M."/>
            <person name="Krepps M."/>
            <person name="McGregor P.A."/>
            <person name="Hong C."/>
            <person name="Park K.H."/>
            <person name="Akmal A."/>
            <person name="Feldman A."/>
            <person name="Lin J.S."/>
            <person name="Chang W.E."/>
            <person name="Higgs B.W."/>
            <person name="Demirev P."/>
            <person name="Lindquist J."/>
            <person name="Liem A."/>
            <person name="Fochler E."/>
            <person name="Read T.D."/>
            <person name="Tapia R."/>
            <person name="Johnson S."/>
            <person name="Bishop-Lilly K.A."/>
            <person name="Detter C."/>
            <person name="Han C."/>
            <person name="Sozhamannan S."/>
            <person name="Rosenzweig C.N."/>
            <person name="Skowronski E.W."/>
        </authorList>
    </citation>
    <scope>NUCLEOTIDE SEQUENCE [LARGE SCALE GENOMIC DNA]</scope>
    <source>
        <strain evidence="4 5">PIT1</strain>
    </source>
</reference>
<feature type="domain" description="BD-FAE-like" evidence="3">
    <location>
        <begin position="57"/>
        <end position="234"/>
    </location>
</feature>
<dbReference type="PANTHER" id="PTHR48081">
    <property type="entry name" value="AB HYDROLASE SUPERFAMILY PROTEIN C4A8.06C"/>
    <property type="match status" value="1"/>
</dbReference>
<dbReference type="EMBL" id="PIQG01000001">
    <property type="protein sequence ID" value="RUO79214.1"/>
    <property type="molecule type" value="Genomic_DNA"/>
</dbReference>
<dbReference type="InterPro" id="IPR050300">
    <property type="entry name" value="GDXG_lipolytic_enzyme"/>
</dbReference>
<proteinExistence type="predicted"/>
<accession>A0A432ZMV3</accession>
<sequence length="275" mass="29761">MKIKIYSLMFVLASAISASAHAEIAERVSYGAVLEQDITGSAEVLRYGELAPQFIEYWPATQPPKNLNIAFIHGGCWLDAYDIAHTRAATSALAAQGYPTWSIEYRRSSAEQKAWPEADRDIRQALQQIRAKIGTQPLVVMGHSAGGHLALLAAAEPTPSADAVIGLAAITDVVAYGAGENSCQASTAQFFGGDALSLAEAYQAANPVSKDFTVPVYLLGSENDRIIPAEQMKLPTAELKWVANADHFDFVHTATPAWQQLLQTLQQLEQQLGHR</sequence>
<feature type="chain" id="PRO_5019562056" evidence="2">
    <location>
        <begin position="23"/>
        <end position="275"/>
    </location>
</feature>
<dbReference type="InterPro" id="IPR049492">
    <property type="entry name" value="BD-FAE-like_dom"/>
</dbReference>
<dbReference type="OrthoDB" id="255603at2"/>
<keyword evidence="2" id="KW-0732">Signal</keyword>
<protein>
    <submittedName>
        <fullName evidence="4">Alpha/beta hydrolase</fullName>
    </submittedName>
</protein>
<dbReference type="SUPFAM" id="SSF53474">
    <property type="entry name" value="alpha/beta-Hydrolases"/>
    <property type="match status" value="1"/>
</dbReference>
<evidence type="ECO:0000259" key="3">
    <source>
        <dbReference type="Pfam" id="PF20434"/>
    </source>
</evidence>
<dbReference type="GO" id="GO:0016787">
    <property type="term" value="F:hydrolase activity"/>
    <property type="evidence" value="ECO:0007669"/>
    <property type="project" value="UniProtKB-KW"/>
</dbReference>
<evidence type="ECO:0000256" key="2">
    <source>
        <dbReference type="SAM" id="SignalP"/>
    </source>
</evidence>
<keyword evidence="1 4" id="KW-0378">Hydrolase</keyword>
<evidence type="ECO:0000313" key="4">
    <source>
        <dbReference type="EMBL" id="RUO79214.1"/>
    </source>
</evidence>
<organism evidence="4 5">
    <name type="scientific">Pseudidiomarina taiwanensis</name>
    <dbReference type="NCBI Taxonomy" id="337250"/>
    <lineage>
        <taxon>Bacteria</taxon>
        <taxon>Pseudomonadati</taxon>
        <taxon>Pseudomonadota</taxon>
        <taxon>Gammaproteobacteria</taxon>
        <taxon>Alteromonadales</taxon>
        <taxon>Idiomarinaceae</taxon>
        <taxon>Pseudidiomarina</taxon>
    </lineage>
</organism>
<evidence type="ECO:0000256" key="1">
    <source>
        <dbReference type="ARBA" id="ARBA00022801"/>
    </source>
</evidence>
<keyword evidence="5" id="KW-1185">Reference proteome</keyword>
<dbReference type="AlphaFoldDB" id="A0A432ZMV3"/>
<dbReference type="Gene3D" id="3.40.50.1820">
    <property type="entry name" value="alpha/beta hydrolase"/>
    <property type="match status" value="1"/>
</dbReference>
<dbReference type="Proteomes" id="UP000288279">
    <property type="component" value="Unassembled WGS sequence"/>
</dbReference>
<comment type="caution">
    <text evidence="4">The sequence shown here is derived from an EMBL/GenBank/DDBJ whole genome shotgun (WGS) entry which is preliminary data.</text>
</comment>
<gene>
    <name evidence="4" type="ORF">CWI83_01490</name>
</gene>
<dbReference type="Pfam" id="PF20434">
    <property type="entry name" value="BD-FAE"/>
    <property type="match status" value="1"/>
</dbReference>
<dbReference type="RefSeq" id="WP_126824739.1">
    <property type="nucleotide sequence ID" value="NZ_PIQG01000001.1"/>
</dbReference>